<accession>A0A540MKX3</accession>
<protein>
    <submittedName>
        <fullName evidence="1">Uncharacterized protein</fullName>
    </submittedName>
</protein>
<dbReference type="EMBL" id="VIEB01000235">
    <property type="protein sequence ID" value="TQD99456.1"/>
    <property type="molecule type" value="Genomic_DNA"/>
</dbReference>
<gene>
    <name evidence="1" type="ORF">C1H46_014930</name>
</gene>
<name>A0A540MKX3_MALBA</name>
<evidence type="ECO:0000313" key="2">
    <source>
        <dbReference type="Proteomes" id="UP000315295"/>
    </source>
</evidence>
<organism evidence="1 2">
    <name type="scientific">Malus baccata</name>
    <name type="common">Siberian crab apple</name>
    <name type="synonym">Pyrus baccata</name>
    <dbReference type="NCBI Taxonomy" id="106549"/>
    <lineage>
        <taxon>Eukaryota</taxon>
        <taxon>Viridiplantae</taxon>
        <taxon>Streptophyta</taxon>
        <taxon>Embryophyta</taxon>
        <taxon>Tracheophyta</taxon>
        <taxon>Spermatophyta</taxon>
        <taxon>Magnoliopsida</taxon>
        <taxon>eudicotyledons</taxon>
        <taxon>Gunneridae</taxon>
        <taxon>Pentapetalae</taxon>
        <taxon>rosids</taxon>
        <taxon>fabids</taxon>
        <taxon>Rosales</taxon>
        <taxon>Rosaceae</taxon>
        <taxon>Amygdaloideae</taxon>
        <taxon>Maleae</taxon>
        <taxon>Malus</taxon>
    </lineage>
</organism>
<evidence type="ECO:0000313" key="1">
    <source>
        <dbReference type="EMBL" id="TQD99456.1"/>
    </source>
</evidence>
<comment type="caution">
    <text evidence="1">The sequence shown here is derived from an EMBL/GenBank/DDBJ whole genome shotgun (WGS) entry which is preliminary data.</text>
</comment>
<keyword evidence="2" id="KW-1185">Reference proteome</keyword>
<sequence length="70" mass="8138">MPMDKKIFRQNEDSYFSVRVGAVILKASEMSGEEMGQGFVVVFFFTRMERTEGVCGLVERLRVLKMCRCY</sequence>
<dbReference type="AlphaFoldDB" id="A0A540MKX3"/>
<dbReference type="Proteomes" id="UP000315295">
    <property type="component" value="Unassembled WGS sequence"/>
</dbReference>
<proteinExistence type="predicted"/>
<reference evidence="1 2" key="1">
    <citation type="journal article" date="2019" name="G3 (Bethesda)">
        <title>Sequencing of a Wild Apple (Malus baccata) Genome Unravels the Differences Between Cultivated and Wild Apple Species Regarding Disease Resistance and Cold Tolerance.</title>
        <authorList>
            <person name="Chen X."/>
        </authorList>
    </citation>
    <scope>NUCLEOTIDE SEQUENCE [LARGE SCALE GENOMIC DNA]</scope>
    <source>
        <strain evidence="2">cv. Shandingzi</strain>
        <tissue evidence="1">Leaves</tissue>
    </source>
</reference>